<evidence type="ECO:0000313" key="1">
    <source>
        <dbReference type="EMBL" id="SBW80592.1"/>
    </source>
</evidence>
<dbReference type="EMBL" id="LT599583">
    <property type="protein sequence ID" value="SBW80592.1"/>
    <property type="molecule type" value="Genomic_DNA"/>
</dbReference>
<dbReference type="AlphaFoldDB" id="A0A1D3JX51"/>
<dbReference type="GeneID" id="47559707"/>
<sequence>MQRRQHNATSSSTHSSYQDERQYYCLHSHDGYSNSVLYQVVPAGRNFFHILEVTSGRIKGFRSNHIRACELAKTLEAALHAPHGGIVSSPG</sequence>
<dbReference type="Proteomes" id="UP000245431">
    <property type="component" value="Chromosome PVE_r1"/>
</dbReference>
<dbReference type="RefSeq" id="WP_081610137.1">
    <property type="nucleotide sequence ID" value="NZ_AOUH01000016.1"/>
</dbReference>
<accession>A0A1D3JX51</accession>
<name>A0A1D3JX51_PSEVE</name>
<proteinExistence type="predicted"/>
<gene>
    <name evidence="1" type="ORF">PVE_R1G2708</name>
</gene>
<evidence type="ECO:0000313" key="2">
    <source>
        <dbReference type="Proteomes" id="UP000245431"/>
    </source>
</evidence>
<protein>
    <submittedName>
        <fullName evidence="1">Uncharacterized protein</fullName>
    </submittedName>
</protein>
<organism evidence="1 2">
    <name type="scientific">Pseudomonas veronii 1YdBTEX2</name>
    <dbReference type="NCBI Taxonomy" id="1295141"/>
    <lineage>
        <taxon>Bacteria</taxon>
        <taxon>Pseudomonadati</taxon>
        <taxon>Pseudomonadota</taxon>
        <taxon>Gammaproteobacteria</taxon>
        <taxon>Pseudomonadales</taxon>
        <taxon>Pseudomonadaceae</taxon>
        <taxon>Pseudomonas</taxon>
    </lineage>
</organism>
<reference evidence="2" key="1">
    <citation type="submission" date="2016-07" db="EMBL/GenBank/DDBJ databases">
        <authorList>
            <person name="Florea S."/>
            <person name="Webb J.S."/>
            <person name="Jaromczyk J."/>
            <person name="Schardl C.L."/>
        </authorList>
    </citation>
    <scope>NUCLEOTIDE SEQUENCE [LARGE SCALE GENOMIC DNA]</scope>
    <source>
        <strain evidence="2">1YdBTEX2</strain>
    </source>
</reference>